<dbReference type="InterPro" id="IPR015321">
    <property type="entry name" value="TypeI_recpt_CBD"/>
</dbReference>
<keyword evidence="5" id="KW-0472">Membrane</keyword>
<keyword evidence="6" id="KW-1015">Disulfide bond</keyword>
<sequence length="334" mass="36956">MVGTAGCCSALIIVLCCGPFRTSRAAGTICPKPAVPEDAILVTLHSAVNRTCAGCEGRGSWSRHNPHGNLRSLADGSHLVLSSVTYEDEDNYTCYKDGAAVCSVELMVKDEQQDGSKLFCYHRHPTHNITCHWKPSRQLHPSARATLVGVRLPVPTFYPCTYDSSSEKFTCSVLYSEGSSGRQLFYLCVSSRTTSQLTASLEADAKDLLHVGPPLNVCVAPVENNRRRLRVSWSRPEFWDGLFYHLKYQVLYQVEGSPHASNRTTKEMAFIIPDAVMGRKHLIRVRASEEYQENWGSWSEVAMGVPWSDEAKATLVSLRCGGEGEHPTEDISPM</sequence>
<evidence type="ECO:0000256" key="4">
    <source>
        <dbReference type="ARBA" id="ARBA00022989"/>
    </source>
</evidence>
<name>A0A8J6EAN3_ELECQ</name>
<gene>
    <name evidence="11" type="ORF">GDO78_019756</name>
</gene>
<feature type="chain" id="PRO_5035319634" description="Fibronectin type-III domain-containing protein" evidence="9">
    <location>
        <begin position="26"/>
        <end position="334"/>
    </location>
</feature>
<evidence type="ECO:0000256" key="8">
    <source>
        <dbReference type="ARBA" id="ARBA00023180"/>
    </source>
</evidence>
<dbReference type="OrthoDB" id="8634471at2759"/>
<dbReference type="SUPFAM" id="SSF49265">
    <property type="entry name" value="Fibronectin type III"/>
    <property type="match status" value="2"/>
</dbReference>
<evidence type="ECO:0000313" key="12">
    <source>
        <dbReference type="Proteomes" id="UP000770717"/>
    </source>
</evidence>
<feature type="signal peptide" evidence="9">
    <location>
        <begin position="1"/>
        <end position="25"/>
    </location>
</feature>
<dbReference type="AlphaFoldDB" id="A0A8J6EAN3"/>
<evidence type="ECO:0000259" key="10">
    <source>
        <dbReference type="PROSITE" id="PS50853"/>
    </source>
</evidence>
<evidence type="ECO:0000256" key="1">
    <source>
        <dbReference type="ARBA" id="ARBA00004479"/>
    </source>
</evidence>
<comment type="caution">
    <text evidence="11">The sequence shown here is derived from an EMBL/GenBank/DDBJ whole genome shotgun (WGS) entry which is preliminary data.</text>
</comment>
<dbReference type="EMBL" id="WNTK01004248">
    <property type="protein sequence ID" value="KAG9464558.1"/>
    <property type="molecule type" value="Genomic_DNA"/>
</dbReference>
<dbReference type="PROSITE" id="PS50853">
    <property type="entry name" value="FN3"/>
    <property type="match status" value="1"/>
</dbReference>
<dbReference type="InterPro" id="IPR013783">
    <property type="entry name" value="Ig-like_fold"/>
</dbReference>
<protein>
    <recommendedName>
        <fullName evidence="10">Fibronectin type-III domain-containing protein</fullName>
    </recommendedName>
</protein>
<keyword evidence="12" id="KW-1185">Reference proteome</keyword>
<comment type="subcellular location">
    <subcellularLocation>
        <location evidence="1">Membrane</location>
        <topology evidence="1">Single-pass type I membrane protein</topology>
    </subcellularLocation>
</comment>
<keyword evidence="7" id="KW-0675">Receptor</keyword>
<dbReference type="GO" id="GO:0009897">
    <property type="term" value="C:external side of plasma membrane"/>
    <property type="evidence" value="ECO:0007669"/>
    <property type="project" value="TreeGrafter"/>
</dbReference>
<dbReference type="Gene3D" id="2.60.40.10">
    <property type="entry name" value="Immunoglobulins"/>
    <property type="match status" value="3"/>
</dbReference>
<evidence type="ECO:0000256" key="5">
    <source>
        <dbReference type="ARBA" id="ARBA00023136"/>
    </source>
</evidence>
<evidence type="ECO:0000256" key="2">
    <source>
        <dbReference type="ARBA" id="ARBA00022692"/>
    </source>
</evidence>
<dbReference type="Proteomes" id="UP000770717">
    <property type="component" value="Unassembled WGS sequence"/>
</dbReference>
<evidence type="ECO:0000256" key="6">
    <source>
        <dbReference type="ARBA" id="ARBA00023157"/>
    </source>
</evidence>
<keyword evidence="4" id="KW-1133">Transmembrane helix</keyword>
<dbReference type="Pfam" id="PF09240">
    <property type="entry name" value="IL6Ra-bind"/>
    <property type="match status" value="1"/>
</dbReference>
<evidence type="ECO:0000256" key="7">
    <source>
        <dbReference type="ARBA" id="ARBA00023170"/>
    </source>
</evidence>
<evidence type="ECO:0000256" key="3">
    <source>
        <dbReference type="ARBA" id="ARBA00022729"/>
    </source>
</evidence>
<dbReference type="InterPro" id="IPR036116">
    <property type="entry name" value="FN3_sf"/>
</dbReference>
<proteinExistence type="predicted"/>
<feature type="domain" description="Fibronectin type-III" evidence="10">
    <location>
        <begin position="213"/>
        <end position="311"/>
    </location>
</feature>
<keyword evidence="2" id="KW-0812">Transmembrane</keyword>
<evidence type="ECO:0000256" key="9">
    <source>
        <dbReference type="SAM" id="SignalP"/>
    </source>
</evidence>
<dbReference type="PANTHER" id="PTHR23037">
    <property type="entry name" value="CYTOKINE RECEPTOR"/>
    <property type="match status" value="1"/>
</dbReference>
<dbReference type="InterPro" id="IPR003961">
    <property type="entry name" value="FN3_dom"/>
</dbReference>
<organism evidence="11 12">
    <name type="scientific">Eleutherodactylus coqui</name>
    <name type="common">Puerto Rican coqui</name>
    <dbReference type="NCBI Taxonomy" id="57060"/>
    <lineage>
        <taxon>Eukaryota</taxon>
        <taxon>Metazoa</taxon>
        <taxon>Chordata</taxon>
        <taxon>Craniata</taxon>
        <taxon>Vertebrata</taxon>
        <taxon>Euteleostomi</taxon>
        <taxon>Amphibia</taxon>
        <taxon>Batrachia</taxon>
        <taxon>Anura</taxon>
        <taxon>Neobatrachia</taxon>
        <taxon>Hyloidea</taxon>
        <taxon>Eleutherodactylidae</taxon>
        <taxon>Eleutherodactylinae</taxon>
        <taxon>Eleutherodactylus</taxon>
        <taxon>Eleutherodactylus</taxon>
    </lineage>
</organism>
<keyword evidence="8" id="KW-0325">Glycoprotein</keyword>
<reference evidence="11" key="1">
    <citation type="thesis" date="2020" institute="ProQuest LLC" country="789 East Eisenhower Parkway, Ann Arbor, MI, USA">
        <title>Comparative Genomics and Chromosome Evolution.</title>
        <authorList>
            <person name="Mudd A.B."/>
        </authorList>
    </citation>
    <scope>NUCLEOTIDE SEQUENCE</scope>
    <source>
        <strain evidence="11">HN-11 Male</strain>
        <tissue evidence="11">Kidney and liver</tissue>
    </source>
</reference>
<evidence type="ECO:0000313" key="11">
    <source>
        <dbReference type="EMBL" id="KAG9464558.1"/>
    </source>
</evidence>
<dbReference type="GO" id="GO:0004896">
    <property type="term" value="F:cytokine receptor activity"/>
    <property type="evidence" value="ECO:0007669"/>
    <property type="project" value="TreeGrafter"/>
</dbReference>
<dbReference type="PANTHER" id="PTHR23037:SF35">
    <property type="entry name" value="FIBRONECTIN TYPE-III DOMAIN-CONTAINING PROTEIN"/>
    <property type="match status" value="1"/>
</dbReference>
<accession>A0A8J6EAN3</accession>
<dbReference type="CDD" id="cd00063">
    <property type="entry name" value="FN3"/>
    <property type="match status" value="1"/>
</dbReference>
<keyword evidence="3 9" id="KW-0732">Signal</keyword>